<evidence type="ECO:0000313" key="1">
    <source>
        <dbReference type="EMBL" id="CAG9938555.1"/>
    </source>
</evidence>
<dbReference type="Proteomes" id="UP000836387">
    <property type="component" value="Unassembled WGS sequence"/>
</dbReference>
<sequence length="531" mass="60006">MPQSEGTVAGLSPGDFPPASPNTSLPATTRTKIFPGKNAETAEVTPITDDAILEEAATTVTETPLKVRPMTPTKSTVSDSMVELPDTEETIVLQTWQKALSLDEGRCGATTKSTNNIERCMIKIAPSRTTEIENLIKMLRRLNHSPRQVEKRLDDLAKLVHCHWHDHPPIRDIRIDEWLAALPDSPRTPTLERRLRTILGPAPSKCASLTKLGKPCKKSVKREDQYFCGKTISKMVQIATAASDDDTLDDLALVLRHHMLCHSHQKYTPTYQDECASAIDKFQAACQHERKRRETENAIAEANNTGEGNTAVLVDSGSHALITPPSSPKTFKMSRNPRNYWKEGFNTSPFNVLGKNDTAEEYKTPNEMIRSVAEDLLDINPKLSENEVTNEYLAIGRFVKIGFTTREGEIRIEEWKKSCNRDPEVLYLATKVVPHAHRVEKLVHAELTEHRVRIYCGRCGKQHIEWFEAPEAIVITSLKKWSLWIAGKPYEEKHSEWHLKEKYKKRLHDVGEFLKDLQEEVEAAELGKQIS</sequence>
<accession>A0ACA9TCF7</accession>
<proteinExistence type="predicted"/>
<dbReference type="EMBL" id="CADEHS020000003">
    <property type="protein sequence ID" value="CAG9938555.1"/>
    <property type="molecule type" value="Genomic_DNA"/>
</dbReference>
<keyword evidence="2" id="KW-1185">Reference proteome</keyword>
<organism evidence="1 2">
    <name type="scientific">Clonostachys rosea f. rosea IK726</name>
    <dbReference type="NCBI Taxonomy" id="1349383"/>
    <lineage>
        <taxon>Eukaryota</taxon>
        <taxon>Fungi</taxon>
        <taxon>Dikarya</taxon>
        <taxon>Ascomycota</taxon>
        <taxon>Pezizomycotina</taxon>
        <taxon>Sordariomycetes</taxon>
        <taxon>Hypocreomycetidae</taxon>
        <taxon>Hypocreales</taxon>
        <taxon>Bionectriaceae</taxon>
        <taxon>Clonostachys</taxon>
    </lineage>
</organism>
<protein>
    <submittedName>
        <fullName evidence="1">Uncharacterized protein</fullName>
    </submittedName>
</protein>
<reference evidence="1" key="1">
    <citation type="submission" date="2020-04" db="EMBL/GenBank/DDBJ databases">
        <authorList>
            <person name="Broberg M."/>
        </authorList>
    </citation>
    <scope>NUCLEOTIDE SEQUENCE</scope>
</reference>
<gene>
    <name evidence="1" type="ORF">CRV2_00006981</name>
</gene>
<reference evidence="1" key="2">
    <citation type="submission" date="2021-10" db="EMBL/GenBank/DDBJ databases">
        <authorList>
            <person name="Piombo E."/>
        </authorList>
    </citation>
    <scope>NUCLEOTIDE SEQUENCE</scope>
</reference>
<comment type="caution">
    <text evidence="1">The sequence shown here is derived from an EMBL/GenBank/DDBJ whole genome shotgun (WGS) entry which is preliminary data.</text>
</comment>
<evidence type="ECO:0000313" key="2">
    <source>
        <dbReference type="Proteomes" id="UP000836387"/>
    </source>
</evidence>
<name>A0ACA9TCF7_BIOOC</name>